<name>A0ABU1FE73_9RHOB</name>
<gene>
    <name evidence="1" type="ORF">RGD00_21510</name>
</gene>
<dbReference type="EMBL" id="JAVKPH010000051">
    <property type="protein sequence ID" value="MDR5655190.1"/>
    <property type="molecule type" value="Genomic_DNA"/>
</dbReference>
<dbReference type="Proteomes" id="UP001247754">
    <property type="component" value="Unassembled WGS sequence"/>
</dbReference>
<keyword evidence="2" id="KW-1185">Reference proteome</keyword>
<reference evidence="1 2" key="1">
    <citation type="submission" date="2023-09" db="EMBL/GenBank/DDBJ databases">
        <title>Xinfangfangia sedmenti sp. nov., isolated the sedment.</title>
        <authorList>
            <person name="Xu L."/>
        </authorList>
    </citation>
    <scope>NUCLEOTIDE SEQUENCE [LARGE SCALE GENOMIC DNA]</scope>
    <source>
        <strain evidence="1 2">LG-4</strain>
    </source>
</reference>
<evidence type="ECO:0000313" key="1">
    <source>
        <dbReference type="EMBL" id="MDR5655190.1"/>
    </source>
</evidence>
<dbReference type="Gene3D" id="1.20.58.760">
    <property type="entry name" value="Peptidase M41"/>
    <property type="match status" value="1"/>
</dbReference>
<organism evidence="1 2">
    <name type="scientific">Ruixingdingia sedimenti</name>
    <dbReference type="NCBI Taxonomy" id="3073604"/>
    <lineage>
        <taxon>Bacteria</taxon>
        <taxon>Pseudomonadati</taxon>
        <taxon>Pseudomonadota</taxon>
        <taxon>Alphaproteobacteria</taxon>
        <taxon>Rhodobacterales</taxon>
        <taxon>Paracoccaceae</taxon>
        <taxon>Ruixingdingia</taxon>
    </lineage>
</organism>
<dbReference type="RefSeq" id="WP_310459298.1">
    <property type="nucleotide sequence ID" value="NZ_JAVKPH010000051.1"/>
</dbReference>
<dbReference type="SUPFAM" id="SSF140990">
    <property type="entry name" value="FtsH protease domain-like"/>
    <property type="match status" value="1"/>
</dbReference>
<proteinExistence type="predicted"/>
<sequence length="194" mass="21605">MTIPEMHTELNWFDLENLKPSIHEAGHAVIARLTGYEVAWVSIDSDFIMNDPLAIQNRSAHGHPLCLTISSVRMNPILNKRSALNKSDKEAVIGYCMHVLAGPFAECKMHPPSFNPAASANDYSQVTTLLCHVEPNIPARKKLLNTAKRNLSRAINEYWSEISNVAEMLRERGTLSGDDIDAALLHKSREGFIS</sequence>
<dbReference type="InterPro" id="IPR037219">
    <property type="entry name" value="Peptidase_M41-like"/>
</dbReference>
<evidence type="ECO:0000313" key="2">
    <source>
        <dbReference type="Proteomes" id="UP001247754"/>
    </source>
</evidence>
<comment type="caution">
    <text evidence="1">The sequence shown here is derived from an EMBL/GenBank/DDBJ whole genome shotgun (WGS) entry which is preliminary data.</text>
</comment>
<evidence type="ECO:0008006" key="3">
    <source>
        <dbReference type="Google" id="ProtNLM"/>
    </source>
</evidence>
<protein>
    <recommendedName>
        <fullName evidence="3">Peptidase M41 domain-containing protein</fullName>
    </recommendedName>
</protein>
<accession>A0ABU1FE73</accession>